<evidence type="ECO:0000313" key="3">
    <source>
        <dbReference type="Proteomes" id="UP001225906"/>
    </source>
</evidence>
<feature type="domain" description="KTSC" evidence="1">
    <location>
        <begin position="10"/>
        <end position="64"/>
    </location>
</feature>
<dbReference type="RefSeq" id="WP_306390674.1">
    <property type="nucleotide sequence ID" value="NZ_JAVCAP010000036.1"/>
</dbReference>
<evidence type="ECO:0000313" key="2">
    <source>
        <dbReference type="EMBL" id="MDP8568890.1"/>
    </source>
</evidence>
<dbReference type="Proteomes" id="UP001225906">
    <property type="component" value="Unassembled WGS sequence"/>
</dbReference>
<dbReference type="InterPro" id="IPR025309">
    <property type="entry name" value="KTSC_dom"/>
</dbReference>
<protein>
    <submittedName>
        <fullName evidence="2">KTSC domain-containing protein</fullName>
    </submittedName>
</protein>
<dbReference type="Pfam" id="PF13619">
    <property type="entry name" value="KTSC"/>
    <property type="match status" value="1"/>
</dbReference>
<organism evidence="2 3">
    <name type="scientific">Methylophilus aquaticus</name>
    <dbReference type="NCBI Taxonomy" id="1971610"/>
    <lineage>
        <taxon>Bacteria</taxon>
        <taxon>Pseudomonadati</taxon>
        <taxon>Pseudomonadota</taxon>
        <taxon>Betaproteobacteria</taxon>
        <taxon>Nitrosomonadales</taxon>
        <taxon>Methylophilaceae</taxon>
        <taxon>Methylophilus</taxon>
    </lineage>
</organism>
<accession>A0ABT9JWC9</accession>
<dbReference type="EMBL" id="JAVCAP010000036">
    <property type="protein sequence ID" value="MDP8568890.1"/>
    <property type="molecule type" value="Genomic_DNA"/>
</dbReference>
<gene>
    <name evidence="2" type="ORF">Q9291_13650</name>
</gene>
<evidence type="ECO:0000259" key="1">
    <source>
        <dbReference type="Pfam" id="PF13619"/>
    </source>
</evidence>
<sequence length="86" mass="9566">MEMTKVYAGKLRAIGYDAAKRLLRIELEDGSALEHANVGASIWHALQNAGAQWSYYRDHIEEEFTARRVSTPSVTGGKNPLDDLFG</sequence>
<comment type="caution">
    <text evidence="2">The sequence shown here is derived from an EMBL/GenBank/DDBJ whole genome shotgun (WGS) entry which is preliminary data.</text>
</comment>
<reference evidence="3" key="1">
    <citation type="journal article" date="2019" name="Int. J. Syst. Evol. Microbiol.">
        <title>The Global Catalogue of Microorganisms (GCM) 10K type strain sequencing project: providing services to taxonomists for standard genome sequencing and annotation.</title>
        <authorList>
            <consortium name="The Broad Institute Genomics Platform"/>
            <consortium name="The Broad Institute Genome Sequencing Center for Infectious Disease"/>
            <person name="Wu L."/>
            <person name="Ma J."/>
        </authorList>
    </citation>
    <scope>NUCLEOTIDE SEQUENCE [LARGE SCALE GENOMIC DNA]</scope>
    <source>
        <strain evidence="3">VKM B-3159</strain>
    </source>
</reference>
<name>A0ABT9JWC9_9PROT</name>
<proteinExistence type="predicted"/>
<keyword evidence="3" id="KW-1185">Reference proteome</keyword>